<evidence type="ECO:0000313" key="2">
    <source>
        <dbReference type="Proteomes" id="UP000199529"/>
    </source>
</evidence>
<sequence>MPPQAQAIYSGDGCEITETWSSTDGYNHSRSLLYNGCGAAGNGVDVRADRDVTSSNALSSSVAARQGSGGAADIVQIFRNVDSAEFDSIAKTGRFGTGEGQMERKWFATQGEHADRWGELLNGGDGLTVTTRIPRALADGLHFHAGKLDGVGPGYYADGGQLARINEQMSGIELWP</sequence>
<accession>A0A1H3B0T3</accession>
<dbReference type="Proteomes" id="UP000199529">
    <property type="component" value="Unassembled WGS sequence"/>
</dbReference>
<dbReference type="AlphaFoldDB" id="A0A1H3B0T3"/>
<name>A0A1H3B0T3_9PSEU</name>
<reference evidence="2" key="1">
    <citation type="submission" date="2016-10" db="EMBL/GenBank/DDBJ databases">
        <authorList>
            <person name="Varghese N."/>
            <person name="Submissions S."/>
        </authorList>
    </citation>
    <scope>NUCLEOTIDE SEQUENCE [LARGE SCALE GENOMIC DNA]</scope>
    <source>
        <strain evidence="2">CGMCC 4.3530</strain>
    </source>
</reference>
<organism evidence="1 2">
    <name type="scientific">Saccharopolyspora shandongensis</name>
    <dbReference type="NCBI Taxonomy" id="418495"/>
    <lineage>
        <taxon>Bacteria</taxon>
        <taxon>Bacillati</taxon>
        <taxon>Actinomycetota</taxon>
        <taxon>Actinomycetes</taxon>
        <taxon>Pseudonocardiales</taxon>
        <taxon>Pseudonocardiaceae</taxon>
        <taxon>Saccharopolyspora</taxon>
    </lineage>
</organism>
<dbReference type="EMBL" id="FNOK01000010">
    <property type="protein sequence ID" value="SDX35600.1"/>
    <property type="molecule type" value="Genomic_DNA"/>
</dbReference>
<dbReference type="STRING" id="418495.SAMN05216215_101025"/>
<keyword evidence="2" id="KW-1185">Reference proteome</keyword>
<protein>
    <submittedName>
        <fullName evidence="1">Uncharacterized protein</fullName>
    </submittedName>
</protein>
<gene>
    <name evidence="1" type="ORF">SAMN05216215_101025</name>
</gene>
<evidence type="ECO:0000313" key="1">
    <source>
        <dbReference type="EMBL" id="SDX35600.1"/>
    </source>
</evidence>
<proteinExistence type="predicted"/>